<evidence type="ECO:0000259" key="1">
    <source>
        <dbReference type="Pfam" id="PF22897"/>
    </source>
</evidence>
<dbReference type="InterPro" id="IPR054450">
    <property type="entry name" value="TIL-like_dom"/>
</dbReference>
<gene>
    <name evidence="2" type="ORF">DME_LOCUS1649</name>
</gene>
<evidence type="ECO:0000313" key="3">
    <source>
        <dbReference type="Proteomes" id="UP000038040"/>
    </source>
</evidence>
<feature type="domain" description="TIL-like" evidence="1">
    <location>
        <begin position="155"/>
        <end position="189"/>
    </location>
</feature>
<feature type="domain" description="TIL-like" evidence="1">
    <location>
        <begin position="387"/>
        <end position="432"/>
    </location>
</feature>
<dbReference type="WBParaSite" id="DME_0000717801-mRNA-1">
    <property type="protein sequence ID" value="DME_0000717801-mRNA-1"/>
    <property type="gene ID" value="DME_0000717801"/>
</dbReference>
<feature type="domain" description="TIL-like" evidence="1">
    <location>
        <begin position="78"/>
        <end position="124"/>
    </location>
</feature>
<dbReference type="Proteomes" id="UP000038040">
    <property type="component" value="Unplaced"/>
</dbReference>
<dbReference type="Pfam" id="PF22897">
    <property type="entry name" value="TIL_2"/>
    <property type="match status" value="8"/>
</dbReference>
<dbReference type="Proteomes" id="UP000274756">
    <property type="component" value="Unassembled WGS sequence"/>
</dbReference>
<dbReference type="AlphaFoldDB" id="A0A0N4UHX7"/>
<accession>A0A0N4UHX7</accession>
<feature type="domain" description="TIL-like" evidence="1">
    <location>
        <begin position="309"/>
        <end position="350"/>
    </location>
</feature>
<feature type="domain" description="TIL-like" evidence="1">
    <location>
        <begin position="511"/>
        <end position="554"/>
    </location>
</feature>
<sequence length="765" mass="87185">MIYIPIVRFSDATSSICFQRCSCITDEYQEIFGICFKMMNISTEEENENENKQHISTCTHGRCTIVEQISDIDCFFEGHSCGLNMVFRTANKEIVRNNGILDVKCTMNCICADGYKEKNFQCIKFPSNDSINSCGGKICKVGDIIFDDGCHLNKQKCGENMIFSTITRGIMFSTSSRYCYQQCICKSENFISKIFYCEKLPKVTLQNKVQSFDFLKHCPKAYYKLGEELNDIGCRLTGHKCGINMAFATIAIFSAGEIPNKIIGCTQRCNCEEGYEYIDGNENCIKHWYCEGGYCQLGRKIRDYGCKLTGRKCGINMKFIPIKKDGAEICIQMCDCESDEYTQRGDQCVKSRQEVVPIQQSIHNFYAKPFVLGEIFEDFGCLSINMPCGKNMVFRPIMKIRKINNSPWQKICVQRCSCASEKYEKIDGRCIEWIVFPNVSHFDLPKPNITMNPIRSANASYKYGDSINDIGCHLNGQKCGINMPDTFLINCMRGKCSLKQEIVDHGCMLSGRPCGQNMVFKTVIRGNIKTLYAKCFVKCECDVDYKENDGECILMNDSITRFHNPCNERACMVGEIIFDIGCYLTRHECGENMIFNIVARGKISPTHEFCFQRCSCKNKFIGKFYRCKKNNEIKKALQIGMQTVNFVDYCASFKYKLGQEITDYECRLTGEKCGMNMVFVNVFEELTNHLGTAIECIQRCSCEEGYQNKEGECIRKWYCEGGYCESGRKIIDYGCVLTDVACGINMKFITVEIGIPNESCIQMCS</sequence>
<evidence type="ECO:0000313" key="2">
    <source>
        <dbReference type="EMBL" id="VDN51676.1"/>
    </source>
</evidence>
<keyword evidence="4" id="KW-1185">Reference proteome</keyword>
<feature type="domain" description="TIL-like" evidence="1">
    <location>
        <begin position="669"/>
        <end position="716"/>
    </location>
</feature>
<evidence type="ECO:0000313" key="5">
    <source>
        <dbReference type="WBParaSite" id="DME_0000717801-mRNA-1"/>
    </source>
</evidence>
<dbReference type="EMBL" id="UYYG01000027">
    <property type="protein sequence ID" value="VDN51676.1"/>
    <property type="molecule type" value="Genomic_DNA"/>
</dbReference>
<protein>
    <submittedName>
        <fullName evidence="5">EGF-like domain-containing protein</fullName>
    </submittedName>
</protein>
<name>A0A0N4UHX7_DRAME</name>
<organism evidence="3 5">
    <name type="scientific">Dracunculus medinensis</name>
    <name type="common">Guinea worm</name>
    <dbReference type="NCBI Taxonomy" id="318479"/>
    <lineage>
        <taxon>Eukaryota</taxon>
        <taxon>Metazoa</taxon>
        <taxon>Ecdysozoa</taxon>
        <taxon>Nematoda</taxon>
        <taxon>Chromadorea</taxon>
        <taxon>Rhabditida</taxon>
        <taxon>Spirurina</taxon>
        <taxon>Dracunculoidea</taxon>
        <taxon>Dracunculidae</taxon>
        <taxon>Dracunculus</taxon>
    </lineage>
</organism>
<feature type="domain" description="TIL-like" evidence="1">
    <location>
        <begin position="237"/>
        <end position="286"/>
    </location>
</feature>
<reference evidence="2 4" key="2">
    <citation type="submission" date="2018-11" db="EMBL/GenBank/DDBJ databases">
        <authorList>
            <consortium name="Pathogen Informatics"/>
        </authorList>
    </citation>
    <scope>NUCLEOTIDE SEQUENCE [LARGE SCALE GENOMIC DNA]</scope>
</reference>
<proteinExistence type="predicted"/>
<reference evidence="5" key="1">
    <citation type="submission" date="2017-02" db="UniProtKB">
        <authorList>
            <consortium name="WormBaseParasite"/>
        </authorList>
    </citation>
    <scope>IDENTIFICATION</scope>
</reference>
<evidence type="ECO:0000313" key="4">
    <source>
        <dbReference type="Proteomes" id="UP000274756"/>
    </source>
</evidence>
<feature type="domain" description="TIL-like" evidence="1">
    <location>
        <begin position="586"/>
        <end position="627"/>
    </location>
</feature>